<feature type="transmembrane region" description="Helical" evidence="8">
    <location>
        <begin position="27"/>
        <end position="43"/>
    </location>
</feature>
<evidence type="ECO:0000256" key="8">
    <source>
        <dbReference type="RuleBase" id="RU365092"/>
    </source>
</evidence>
<dbReference type="RefSeq" id="WP_089758599.1">
    <property type="nucleotide sequence ID" value="NZ_FNGO01000004.1"/>
</dbReference>
<proteinExistence type="inferred from homology"/>
<feature type="transmembrane region" description="Helical" evidence="8">
    <location>
        <begin position="532"/>
        <end position="557"/>
    </location>
</feature>
<feature type="transmembrane region" description="Helical" evidence="8">
    <location>
        <begin position="258"/>
        <end position="277"/>
    </location>
</feature>
<keyword evidence="4 8" id="KW-1003">Cell membrane</keyword>
<dbReference type="STRING" id="321763.SAMN04488692_104112"/>
<feature type="transmembrane region" description="Helical" evidence="8">
    <location>
        <begin position="6"/>
        <end position="22"/>
    </location>
</feature>
<evidence type="ECO:0000313" key="9">
    <source>
        <dbReference type="EMBL" id="SDL41987.1"/>
    </source>
</evidence>
<keyword evidence="10" id="KW-1185">Reference proteome</keyword>
<evidence type="ECO:0000256" key="7">
    <source>
        <dbReference type="ARBA" id="ARBA00023136"/>
    </source>
</evidence>
<feature type="transmembrane region" description="Helical" evidence="8">
    <location>
        <begin position="49"/>
        <end position="78"/>
    </location>
</feature>
<evidence type="ECO:0000256" key="4">
    <source>
        <dbReference type="ARBA" id="ARBA00022475"/>
    </source>
</evidence>
<protein>
    <recommendedName>
        <fullName evidence="8">L-lactate permease</fullName>
    </recommendedName>
</protein>
<dbReference type="AlphaFoldDB" id="A0A1G9JWN6"/>
<dbReference type="PANTHER" id="PTHR30003:SF0">
    <property type="entry name" value="GLYCOLATE PERMEASE GLCA-RELATED"/>
    <property type="match status" value="1"/>
</dbReference>
<feature type="transmembrane region" description="Helical" evidence="8">
    <location>
        <begin position="325"/>
        <end position="348"/>
    </location>
</feature>
<dbReference type="OrthoDB" id="9761056at2"/>
<accession>A0A1G9JWN6</accession>
<sequence length="558" mass="59005">MLALLAAIPIIIVGVLMIGFMWPAMKAMPLGWIAAVIIGVIWWDMPLNWIMGASIGGVIDAFGILLIVFGALLILQLLKESGGVDSISYSMATVSTDRRVQALLLAFLMGAFFEGAAGFGTPAAVAAPLLVALGHPPLIAATIALIGNSVPVSFGAVGVPIWGGFDVVDGLVELPLESMGAQIETFRAFLESVGGYAAILNGSMAIFIPLAIVGVMTKIAEGSLLKGLKVWPLAIFSGLIFGLPMIFIANFIGPELPSLLGSLIALPIFVFAVRRGFLVPGDEWDYPDKENWEDEWEDEVEAEAEIPDPDELTVTVTPFKAWLPYLIIAAVLVITRIEAFGLVGTLQGVEIGWENILGTDVSEAVAPLYNPGIIPFILVALFIPYLLGMEKGKASKCWMETLSTVKPAAIALFFAVAMVYVMMNSDPVVEYTMLEEMAFATANIFGGAWHFGAPFVGTLGAFISGSNTVSNIMFGAFQFETAMAAGVEVIPTLGLQTAGAAGGNMLCVHNVVAAITTVGLVGKAGLVMRKTILVTILYGLFIALLTTFLVGTLYAGIF</sequence>
<evidence type="ECO:0000256" key="1">
    <source>
        <dbReference type="ARBA" id="ARBA00004651"/>
    </source>
</evidence>
<keyword evidence="6 8" id="KW-1133">Transmembrane helix</keyword>
<comment type="subcellular location">
    <subcellularLocation>
        <location evidence="1 8">Cell membrane</location>
        <topology evidence="1 8">Multi-pass membrane protein</topology>
    </subcellularLocation>
</comment>
<dbReference type="GO" id="GO:0015295">
    <property type="term" value="F:solute:proton symporter activity"/>
    <property type="evidence" value="ECO:0007669"/>
    <property type="project" value="TreeGrafter"/>
</dbReference>
<organism evidence="9 10">
    <name type="scientific">Halarsenatibacter silvermanii</name>
    <dbReference type="NCBI Taxonomy" id="321763"/>
    <lineage>
        <taxon>Bacteria</taxon>
        <taxon>Bacillati</taxon>
        <taxon>Bacillota</taxon>
        <taxon>Clostridia</taxon>
        <taxon>Halanaerobiales</taxon>
        <taxon>Halarsenatibacteraceae</taxon>
        <taxon>Halarsenatibacter</taxon>
    </lineage>
</organism>
<comment type="similarity">
    <text evidence="2 8">Belongs to the lactate permease family.</text>
</comment>
<feature type="transmembrane region" description="Helical" evidence="8">
    <location>
        <begin position="228"/>
        <end position="252"/>
    </location>
</feature>
<dbReference type="InterPro" id="IPR003804">
    <property type="entry name" value="Lactate_perm"/>
</dbReference>
<dbReference type="GO" id="GO:0005886">
    <property type="term" value="C:plasma membrane"/>
    <property type="evidence" value="ECO:0007669"/>
    <property type="project" value="UniProtKB-SubCell"/>
</dbReference>
<feature type="transmembrane region" description="Helical" evidence="8">
    <location>
        <begin position="196"/>
        <end position="216"/>
    </location>
</feature>
<evidence type="ECO:0000256" key="3">
    <source>
        <dbReference type="ARBA" id="ARBA00022448"/>
    </source>
</evidence>
<dbReference type="Pfam" id="PF02652">
    <property type="entry name" value="Lactate_perm"/>
    <property type="match status" value="1"/>
</dbReference>
<evidence type="ECO:0000256" key="2">
    <source>
        <dbReference type="ARBA" id="ARBA00010100"/>
    </source>
</evidence>
<dbReference type="Proteomes" id="UP000199476">
    <property type="component" value="Unassembled WGS sequence"/>
</dbReference>
<dbReference type="EMBL" id="FNGO01000004">
    <property type="protein sequence ID" value="SDL41987.1"/>
    <property type="molecule type" value="Genomic_DNA"/>
</dbReference>
<evidence type="ECO:0000256" key="6">
    <source>
        <dbReference type="ARBA" id="ARBA00022989"/>
    </source>
</evidence>
<name>A0A1G9JWN6_9FIRM</name>
<feature type="transmembrane region" description="Helical" evidence="8">
    <location>
        <begin position="368"/>
        <end position="387"/>
    </location>
</feature>
<keyword evidence="7 8" id="KW-0472">Membrane</keyword>
<keyword evidence="5 8" id="KW-0812">Transmembrane</keyword>
<evidence type="ECO:0000313" key="10">
    <source>
        <dbReference type="Proteomes" id="UP000199476"/>
    </source>
</evidence>
<feature type="transmembrane region" description="Helical" evidence="8">
    <location>
        <begin position="408"/>
        <end position="425"/>
    </location>
</feature>
<dbReference type="GO" id="GO:0015129">
    <property type="term" value="F:lactate transmembrane transporter activity"/>
    <property type="evidence" value="ECO:0007669"/>
    <property type="project" value="UniProtKB-UniRule"/>
</dbReference>
<evidence type="ECO:0000256" key="5">
    <source>
        <dbReference type="ARBA" id="ARBA00022692"/>
    </source>
</evidence>
<gene>
    <name evidence="9" type="ORF">SAMN04488692_104112</name>
</gene>
<comment type="function">
    <text evidence="8">Uptake of L-lactate across the membrane. Can also transport D-lactate and glycolate.</text>
</comment>
<feature type="transmembrane region" description="Helical" evidence="8">
    <location>
        <begin position="437"/>
        <end position="463"/>
    </location>
</feature>
<dbReference type="PANTHER" id="PTHR30003">
    <property type="entry name" value="L-LACTATE PERMEASE"/>
    <property type="match status" value="1"/>
</dbReference>
<keyword evidence="3 8" id="KW-0813">Transport</keyword>
<reference evidence="9 10" key="1">
    <citation type="submission" date="2016-10" db="EMBL/GenBank/DDBJ databases">
        <authorList>
            <person name="de Groot N.N."/>
        </authorList>
    </citation>
    <scope>NUCLEOTIDE SEQUENCE [LARGE SCALE GENOMIC DNA]</scope>
    <source>
        <strain evidence="9 10">SLAS-1</strain>
    </source>
</reference>